<gene>
    <name evidence="9" type="ORF">SapgrDRAFT_3489</name>
</gene>
<feature type="transmembrane region" description="Helical" evidence="7">
    <location>
        <begin position="82"/>
        <end position="99"/>
    </location>
</feature>
<feature type="transmembrane region" description="Helical" evidence="7">
    <location>
        <begin position="147"/>
        <end position="163"/>
    </location>
</feature>
<dbReference type="InterPro" id="IPR050171">
    <property type="entry name" value="MFS_Transporters"/>
</dbReference>
<evidence type="ECO:0000256" key="7">
    <source>
        <dbReference type="SAM" id="Phobius"/>
    </source>
</evidence>
<evidence type="ECO:0000256" key="6">
    <source>
        <dbReference type="ARBA" id="ARBA00023136"/>
    </source>
</evidence>
<comment type="subcellular location">
    <subcellularLocation>
        <location evidence="1">Cell membrane</location>
        <topology evidence="1">Multi-pass membrane protein</topology>
    </subcellularLocation>
</comment>
<feature type="transmembrane region" description="Helical" evidence="7">
    <location>
        <begin position="169"/>
        <end position="189"/>
    </location>
</feature>
<evidence type="ECO:0000313" key="10">
    <source>
        <dbReference type="Proteomes" id="UP000005113"/>
    </source>
</evidence>
<dbReference type="PANTHER" id="PTHR23517:SF3">
    <property type="entry name" value="INTEGRAL MEMBRANE TRANSPORT PROTEIN"/>
    <property type="match status" value="1"/>
</dbReference>
<dbReference type="InterPro" id="IPR020846">
    <property type="entry name" value="MFS_dom"/>
</dbReference>
<keyword evidence="3" id="KW-1003">Cell membrane</keyword>
<dbReference type="EMBL" id="JH719942">
    <property type="protein sequence ID" value="EJF55125.1"/>
    <property type="molecule type" value="Genomic_DNA"/>
</dbReference>
<accession>J1I8G3</accession>
<feature type="domain" description="Major facilitator superfamily (MFS) profile" evidence="8">
    <location>
        <begin position="1"/>
        <end position="405"/>
    </location>
</feature>
<dbReference type="InterPro" id="IPR036259">
    <property type="entry name" value="MFS_trans_sf"/>
</dbReference>
<evidence type="ECO:0000259" key="8">
    <source>
        <dbReference type="PROSITE" id="PS50850"/>
    </source>
</evidence>
<organism evidence="9 10">
    <name type="scientific">Saprospira grandis DSM 2844</name>
    <dbReference type="NCBI Taxonomy" id="694433"/>
    <lineage>
        <taxon>Bacteria</taxon>
        <taxon>Pseudomonadati</taxon>
        <taxon>Bacteroidota</taxon>
        <taxon>Saprospiria</taxon>
        <taxon>Saprospirales</taxon>
        <taxon>Saprospiraceae</taxon>
        <taxon>Saprospira</taxon>
    </lineage>
</organism>
<dbReference type="Proteomes" id="UP000005113">
    <property type="component" value="Unassembled WGS sequence"/>
</dbReference>
<keyword evidence="4 7" id="KW-0812">Transmembrane</keyword>
<sequence length="405" mass="44568">MENLKLGLRVNAYQFALLVLINALVGALLGLERSVFGSYVEACFGIAAEEALFYFIMAFGLAKATANYFAGLLMQLWGRKRVLLLGWALALPIPFLFAFSPSWELIIFANLLLGANQGFAWSSTVVMKIDLAGAKDRGLAMGINESAGYMALALSAYATAAYLGPLNDLLFWGALVFVLLGLGLSAFFVRETAAYALLEQTTSPKLSGEEEAASAWATFKKVSFLETSLSSVTFAGWVNNLNDGMIWGLLPILLLERDLLFHEIGWVTALYPAVWGLGQLATGKLADKMPTKELIRRGMYMQAFAILGFAYSSDLLSFMLSSFFLGLGTALVYPSFLVAISRLSPVEKRAEYIGIFRLWRDLGYLFGALFSALLWYFFGLMACFYGIAALTFFAALIVQIRMRRI</sequence>
<evidence type="ECO:0000256" key="3">
    <source>
        <dbReference type="ARBA" id="ARBA00022475"/>
    </source>
</evidence>
<reference evidence="10" key="1">
    <citation type="journal article" date="2012" name="Stand. Genomic Sci.">
        <title>Permanent draft genome sequence of the gliding predator Saprospira grandis strain Sa g1 (= HR1).</title>
        <authorList>
            <person name="Mavromatis K."/>
            <person name="Chertkov O."/>
            <person name="Lapidus A."/>
            <person name="Nolan M."/>
            <person name="Lucas S."/>
            <person name="Tice H."/>
            <person name="Del Rio T.G."/>
            <person name="Cheng J.F."/>
            <person name="Han C."/>
            <person name="Tapia R."/>
            <person name="Bruce D."/>
            <person name="Goodwin L.A."/>
            <person name="Pitluck S."/>
            <person name="Huntemann M."/>
            <person name="Liolios K."/>
            <person name="Pagani I."/>
            <person name="Ivanova N."/>
            <person name="Mikhailova N."/>
            <person name="Pati A."/>
            <person name="Chen A."/>
            <person name="Palaniappan K."/>
            <person name="Land M."/>
            <person name="Brambilla E.M."/>
            <person name="Rohde M."/>
            <person name="Spring S."/>
            <person name="Goker M."/>
            <person name="Detter J.C."/>
            <person name="Bristow J."/>
            <person name="Eisen J.A."/>
            <person name="Markowitz V."/>
            <person name="Hugenholtz P."/>
            <person name="Kyrpides N.C."/>
            <person name="Klenk H.P."/>
            <person name="Woyke T."/>
        </authorList>
    </citation>
    <scope>NUCLEOTIDE SEQUENCE [LARGE SCALE GENOMIC DNA]</scope>
    <source>
        <strain evidence="10">DSM 2844</strain>
    </source>
</reference>
<feature type="transmembrane region" description="Helical" evidence="7">
    <location>
        <begin position="105"/>
        <end position="126"/>
    </location>
</feature>
<keyword evidence="6 7" id="KW-0472">Membrane</keyword>
<dbReference type="GO" id="GO:0005886">
    <property type="term" value="C:plasma membrane"/>
    <property type="evidence" value="ECO:0007669"/>
    <property type="project" value="UniProtKB-SubCell"/>
</dbReference>
<feature type="transmembrane region" description="Helical" evidence="7">
    <location>
        <begin position="51"/>
        <end position="70"/>
    </location>
</feature>
<feature type="transmembrane region" description="Helical" evidence="7">
    <location>
        <begin position="12"/>
        <end position="31"/>
    </location>
</feature>
<keyword evidence="2" id="KW-0813">Transport</keyword>
<evidence type="ECO:0000313" key="9">
    <source>
        <dbReference type="EMBL" id="EJF55125.1"/>
    </source>
</evidence>
<dbReference type="Pfam" id="PF07690">
    <property type="entry name" value="MFS_1"/>
    <property type="match status" value="2"/>
</dbReference>
<dbReference type="Gene3D" id="1.20.1250.20">
    <property type="entry name" value="MFS general substrate transporter like domains"/>
    <property type="match status" value="2"/>
</dbReference>
<protein>
    <submittedName>
        <fullName evidence="9">Arabinose efflux permease family protein</fullName>
    </submittedName>
</protein>
<feature type="transmembrane region" description="Helical" evidence="7">
    <location>
        <begin position="384"/>
        <end position="402"/>
    </location>
</feature>
<keyword evidence="5 7" id="KW-1133">Transmembrane helix</keyword>
<dbReference type="SUPFAM" id="SSF103473">
    <property type="entry name" value="MFS general substrate transporter"/>
    <property type="match status" value="1"/>
</dbReference>
<evidence type="ECO:0000256" key="2">
    <source>
        <dbReference type="ARBA" id="ARBA00022448"/>
    </source>
</evidence>
<dbReference type="RefSeq" id="WP_002661163.1">
    <property type="nucleotide sequence ID" value="NZ_JH719942.1"/>
</dbReference>
<proteinExistence type="predicted"/>
<dbReference type="OrthoDB" id="9810492at2"/>
<dbReference type="GO" id="GO:0022857">
    <property type="term" value="F:transmembrane transporter activity"/>
    <property type="evidence" value="ECO:0007669"/>
    <property type="project" value="InterPro"/>
</dbReference>
<dbReference type="PROSITE" id="PS50850">
    <property type="entry name" value="MFS"/>
    <property type="match status" value="1"/>
</dbReference>
<name>J1I8G3_9BACT</name>
<evidence type="ECO:0000256" key="1">
    <source>
        <dbReference type="ARBA" id="ARBA00004651"/>
    </source>
</evidence>
<dbReference type="AlphaFoldDB" id="J1I8G3"/>
<evidence type="ECO:0000256" key="5">
    <source>
        <dbReference type="ARBA" id="ARBA00022989"/>
    </source>
</evidence>
<dbReference type="PANTHER" id="PTHR23517">
    <property type="entry name" value="RESISTANCE PROTEIN MDTM, PUTATIVE-RELATED-RELATED"/>
    <property type="match status" value="1"/>
</dbReference>
<evidence type="ECO:0000256" key="4">
    <source>
        <dbReference type="ARBA" id="ARBA00022692"/>
    </source>
</evidence>
<dbReference type="HOGENOM" id="CLU_035002_0_0_10"/>
<dbReference type="InterPro" id="IPR011701">
    <property type="entry name" value="MFS"/>
</dbReference>